<evidence type="ECO:0000259" key="1">
    <source>
        <dbReference type="PROSITE" id="PS50943"/>
    </source>
</evidence>
<comment type="caution">
    <text evidence="2">The sequence shown here is derived from an EMBL/GenBank/DDBJ whole genome shotgun (WGS) entry which is preliminary data.</text>
</comment>
<accession>A0ABT4LM17</accession>
<keyword evidence="3" id="KW-1185">Reference proteome</keyword>
<feature type="domain" description="HTH cro/C1-type" evidence="1">
    <location>
        <begin position="23"/>
        <end position="61"/>
    </location>
</feature>
<dbReference type="Proteomes" id="UP001069802">
    <property type="component" value="Unassembled WGS sequence"/>
</dbReference>
<dbReference type="InterPro" id="IPR010982">
    <property type="entry name" value="Lambda_DNA-bd_dom_sf"/>
</dbReference>
<organism evidence="2 3">
    <name type="scientific">Kiloniella laminariae</name>
    <dbReference type="NCBI Taxonomy" id="454162"/>
    <lineage>
        <taxon>Bacteria</taxon>
        <taxon>Pseudomonadati</taxon>
        <taxon>Pseudomonadota</taxon>
        <taxon>Alphaproteobacteria</taxon>
        <taxon>Rhodospirillales</taxon>
        <taxon>Kiloniellaceae</taxon>
        <taxon>Kiloniella</taxon>
    </lineage>
</organism>
<dbReference type="Gene3D" id="1.10.260.40">
    <property type="entry name" value="lambda repressor-like DNA-binding domains"/>
    <property type="match status" value="1"/>
</dbReference>
<protein>
    <submittedName>
        <fullName evidence="2">Helix-turn-helix transcriptional regulator</fullName>
    </submittedName>
</protein>
<name>A0ABT4LM17_9PROT</name>
<sequence length="273" mass="31111">MDDFSLNLRLACSQHPSISHICRRIGINRQQFNKYLSGSVQPSRHNMARISEYLGLNPSDLLIEHSKFSVLLHERNQRSMGDSRLKLRLGYLDEVYQNSTRRLQKYLGYYHTYFYSLAAPGMITKSLINLFEDDGRIYSKGIEVIRESGERLSNAFLFKYLGSVAYLEETIYIREHETLVKGTISQTTLMPSHHSRVGLLSGLTLGVPSTRGRVPAAARIIFQKLDPQYNLKVALGECGRFNAHSDAVPDKVEAMIRNQINNQEQVLYASNHS</sequence>
<dbReference type="InterPro" id="IPR001387">
    <property type="entry name" value="Cro/C1-type_HTH"/>
</dbReference>
<reference evidence="2" key="1">
    <citation type="submission" date="2022-12" db="EMBL/GenBank/DDBJ databases">
        <title>Bacterial isolates from different developmental stages of Nematostella vectensis.</title>
        <authorList>
            <person name="Fraune S."/>
        </authorList>
    </citation>
    <scope>NUCLEOTIDE SEQUENCE</scope>
    <source>
        <strain evidence="2">G21630-S1</strain>
    </source>
</reference>
<dbReference type="CDD" id="cd00093">
    <property type="entry name" value="HTH_XRE"/>
    <property type="match status" value="1"/>
</dbReference>
<evidence type="ECO:0000313" key="3">
    <source>
        <dbReference type="Proteomes" id="UP001069802"/>
    </source>
</evidence>
<dbReference type="Pfam" id="PF13443">
    <property type="entry name" value="HTH_26"/>
    <property type="match status" value="1"/>
</dbReference>
<dbReference type="PROSITE" id="PS50943">
    <property type="entry name" value="HTH_CROC1"/>
    <property type="match status" value="1"/>
</dbReference>
<dbReference type="EMBL" id="JAPWGY010000005">
    <property type="protein sequence ID" value="MCZ4282137.1"/>
    <property type="molecule type" value="Genomic_DNA"/>
</dbReference>
<gene>
    <name evidence="2" type="ORF">O4H49_15215</name>
</gene>
<evidence type="ECO:0000313" key="2">
    <source>
        <dbReference type="EMBL" id="MCZ4282137.1"/>
    </source>
</evidence>
<dbReference type="SUPFAM" id="SSF47413">
    <property type="entry name" value="lambda repressor-like DNA-binding domains"/>
    <property type="match status" value="1"/>
</dbReference>
<proteinExistence type="predicted"/>